<reference evidence="2 3" key="1">
    <citation type="submission" date="2015-08" db="EMBL/GenBank/DDBJ databases">
        <title>Next Generation Sequencing and Analysis of the Genome of Puccinia sorghi L Schw, the Causal Agent of Maize Common Rust.</title>
        <authorList>
            <person name="Rochi L."/>
            <person name="Burguener G."/>
            <person name="Darino M."/>
            <person name="Turjanski A."/>
            <person name="Kreff E."/>
            <person name="Dieguez M.J."/>
            <person name="Sacco F."/>
        </authorList>
    </citation>
    <scope>NUCLEOTIDE SEQUENCE [LARGE SCALE GENOMIC DNA]</scope>
    <source>
        <strain evidence="2 3">RO10H11247</strain>
    </source>
</reference>
<dbReference type="SUPFAM" id="SSF53098">
    <property type="entry name" value="Ribonuclease H-like"/>
    <property type="match status" value="1"/>
</dbReference>
<organism evidence="2 3">
    <name type="scientific">Puccinia sorghi</name>
    <dbReference type="NCBI Taxonomy" id="27349"/>
    <lineage>
        <taxon>Eukaryota</taxon>
        <taxon>Fungi</taxon>
        <taxon>Dikarya</taxon>
        <taxon>Basidiomycota</taxon>
        <taxon>Pucciniomycotina</taxon>
        <taxon>Pucciniomycetes</taxon>
        <taxon>Pucciniales</taxon>
        <taxon>Pucciniaceae</taxon>
        <taxon>Puccinia</taxon>
    </lineage>
</organism>
<evidence type="ECO:0000313" key="2">
    <source>
        <dbReference type="EMBL" id="KNZ51669.1"/>
    </source>
</evidence>
<evidence type="ECO:0000259" key="1">
    <source>
        <dbReference type="Pfam" id="PF05699"/>
    </source>
</evidence>
<feature type="domain" description="HAT C-terminal dimerisation" evidence="1">
    <location>
        <begin position="68"/>
        <end position="109"/>
    </location>
</feature>
<sequence>MDQLEQEHLYLLLSWFSDSFQRRIQAIVNFDLSSNVLRLINLGYDEQHEKDEDKTTNTLTALLFGKEGCEILDFWKNNSKQHPTLANMVYAYLYILASSTPCEQVFLIGHHAPHYSIN</sequence>
<dbReference type="Pfam" id="PF05699">
    <property type="entry name" value="Dimer_Tnp_hAT"/>
    <property type="match status" value="1"/>
</dbReference>
<gene>
    <name evidence="2" type="ORF">VP01_386g13</name>
</gene>
<dbReference type="EMBL" id="LAVV01008912">
    <property type="protein sequence ID" value="KNZ51669.1"/>
    <property type="molecule type" value="Genomic_DNA"/>
</dbReference>
<proteinExistence type="predicted"/>
<name>A0A0L6UT40_9BASI</name>
<dbReference type="InterPro" id="IPR012337">
    <property type="entry name" value="RNaseH-like_sf"/>
</dbReference>
<keyword evidence="3" id="KW-1185">Reference proteome</keyword>
<accession>A0A0L6UT40</accession>
<dbReference type="InterPro" id="IPR008906">
    <property type="entry name" value="HATC_C_dom"/>
</dbReference>
<evidence type="ECO:0000313" key="3">
    <source>
        <dbReference type="Proteomes" id="UP000037035"/>
    </source>
</evidence>
<dbReference type="VEuPathDB" id="FungiDB:VP01_386g13"/>
<comment type="caution">
    <text evidence="2">The sequence shown here is derived from an EMBL/GenBank/DDBJ whole genome shotgun (WGS) entry which is preliminary data.</text>
</comment>
<dbReference type="AlphaFoldDB" id="A0A0L6UT40"/>
<dbReference type="GO" id="GO:0046983">
    <property type="term" value="F:protein dimerization activity"/>
    <property type="evidence" value="ECO:0007669"/>
    <property type="project" value="InterPro"/>
</dbReference>
<dbReference type="Proteomes" id="UP000037035">
    <property type="component" value="Unassembled WGS sequence"/>
</dbReference>
<protein>
    <recommendedName>
        <fullName evidence="1">HAT C-terminal dimerisation domain-containing protein</fullName>
    </recommendedName>
</protein>